<dbReference type="InterPro" id="IPR012337">
    <property type="entry name" value="RNaseH-like_sf"/>
</dbReference>
<dbReference type="EMBL" id="BKCJ010005782">
    <property type="protein sequence ID" value="GEU68613.1"/>
    <property type="molecule type" value="Genomic_DNA"/>
</dbReference>
<comment type="caution">
    <text evidence="3">The sequence shown here is derived from an EMBL/GenBank/DDBJ whole genome shotgun (WGS) entry which is preliminary data.</text>
</comment>
<feature type="region of interest" description="Disordered" evidence="1">
    <location>
        <begin position="14"/>
        <end position="43"/>
    </location>
</feature>
<sequence>MGRNLDNEYEKLFMYPRGGGRTGNRSGDQGNDRIDGQGGQGSKVTKVEVDEMVGIRMAMLPMTTSGVMISHGGTLKSKHEVRIRYRFYELARLVPHLVTPEGKRIERYVYGLASQIQRMVTATKPTTIQKAVQIAGTLTDEVFRNGSIKKNPEKRGNKGEPSNDRNVRDDNKRTRTVNAFATTTNAVERENTGHFARDCRVVPKNVNPINTRNPTVRGSYEYGSTDHIKNQGNQAKGRAFMLGAEEARQDPNVMTEVKGMSSSSTSTQNMAFVSSSNNNSTNRVVNTAQGINTAIRVSTADTQVNTANIDNLSDVVICAFLASQPSSPQLVNEDLEQIYLDDLEEMDLKWKMAMLTMRARRFLKKIRRKLTVNGNETIRFDKTNVECYNYHKRGHFAREYRAPRSQDTKHKESTKKIVHVETPASTTLVSCDGLGDEFANKPVAENSKAESSQEKPKEVRKNTDALIIKEWVSDDEDGEMIQPKFKQKTVKTSITKIEFVKPKQPGKKARKTIKQGNPQIDLQDKGVINSGCSRHMIGNMSYLTDYKEINRGYAAIEVVTDDYSRFTRVFFLTTKDETTGILKSFINRIENLVDHKVNVIRCDNGTEFKNREMNQFYEMKGSGPDWLFNIDALTRTMNYEPIAAGTQSNGFAGTKARDNAGQARKETEPVNEDPSKGSKCKDQEQEDNVNSTNNVNVASRNRVNTVSENISSELPFDSDMPALEDISTFNFSNDHEDDDELADMNNLDTTIQDERGIMIRNKATLVAQGHTQEERIDYDEVFVPVLRIEAIRLFLAYASFKDFVVCQINVKSAFLYGKNEKEVYVCQPPGFEDPNFLDRLYMVEKSMGLCIAFKKLMHEKFQMSSMGELTFFLGLQVKQKNDGIFISQDKYVGEILKKIGFTEVKNASTPMETQKPLLKNEDGEEVDVHMYRSMNGSLMYLTSSRPDIMFIVCACTRYQVNPKVSHLHVVKRIFRYLKGHLKLGLWYVKDSLFYLVTYTDSDYAEASLDMKSTIGGCQYLKSRLISWQYKKQTVVVNSTTEAEYVAASSCYGQLLWIQNQLLDYGYNFMHTKILIDNKSTICGGPKSHDTMSDTIAQTRFERVSKLSNDLLLVRGNTLQSDEDSMKLNELMELCITLQSRVLDLEQTRTTQANKIDSLKKRVKKLKKKQRSRTHKLKRLYKVGLTARVESSDDEQSLGDDASKLGRISDIDADEGITLVSTHDDAEMFDADKDLHGEEVFVAKQDENVVEKEVNAVQVQVSTAATTAIISIDEKRRKFFAAKRAEEKRNKPPTQAQQRKIMYTYLKKTELVEDSSKRVGEKVTKESAKKQKIDDDKEIADLKQLMKIIPEEEIEIDAIPLAVKSSIIDWKIYK</sequence>
<dbReference type="CDD" id="cd09272">
    <property type="entry name" value="RNase_HI_RT_Ty1"/>
    <property type="match status" value="1"/>
</dbReference>
<evidence type="ECO:0000313" key="3">
    <source>
        <dbReference type="EMBL" id="GEU68613.1"/>
    </source>
</evidence>
<feature type="region of interest" description="Disordered" evidence="1">
    <location>
        <begin position="143"/>
        <end position="173"/>
    </location>
</feature>
<dbReference type="PANTHER" id="PTHR11439">
    <property type="entry name" value="GAG-POL-RELATED RETROTRANSPOSON"/>
    <property type="match status" value="1"/>
</dbReference>
<dbReference type="GO" id="GO:0003676">
    <property type="term" value="F:nucleic acid binding"/>
    <property type="evidence" value="ECO:0007669"/>
    <property type="project" value="InterPro"/>
</dbReference>
<gene>
    <name evidence="3" type="ORF">Tci_040591</name>
</gene>
<feature type="region of interest" description="Disordered" evidence="1">
    <location>
        <begin position="644"/>
        <end position="696"/>
    </location>
</feature>
<evidence type="ECO:0000259" key="2">
    <source>
        <dbReference type="Pfam" id="PF07727"/>
    </source>
</evidence>
<accession>A0A6L2M3Q7</accession>
<name>A0A6L2M3Q7_TANCI</name>
<evidence type="ECO:0000256" key="1">
    <source>
        <dbReference type="SAM" id="MobiDB-lite"/>
    </source>
</evidence>
<proteinExistence type="predicted"/>
<dbReference type="PANTHER" id="PTHR11439:SF495">
    <property type="entry name" value="REVERSE TRANSCRIPTASE, RNA-DEPENDENT DNA POLYMERASE-RELATED"/>
    <property type="match status" value="1"/>
</dbReference>
<protein>
    <recommendedName>
        <fullName evidence="2">Reverse transcriptase Ty1/copia-type domain-containing protein</fullName>
    </recommendedName>
</protein>
<dbReference type="SUPFAM" id="SSF53098">
    <property type="entry name" value="Ribonuclease H-like"/>
    <property type="match status" value="1"/>
</dbReference>
<dbReference type="InterPro" id="IPR036397">
    <property type="entry name" value="RNaseH_sf"/>
</dbReference>
<feature type="compositionally biased region" description="Basic and acidic residues" evidence="1">
    <location>
        <begin position="655"/>
        <end position="683"/>
    </location>
</feature>
<feature type="compositionally biased region" description="Basic and acidic residues" evidence="1">
    <location>
        <begin position="150"/>
        <end position="173"/>
    </location>
</feature>
<dbReference type="Gene3D" id="3.30.420.10">
    <property type="entry name" value="Ribonuclease H-like superfamily/Ribonuclease H"/>
    <property type="match status" value="1"/>
</dbReference>
<feature type="domain" description="Reverse transcriptase Ty1/copia-type" evidence="2">
    <location>
        <begin position="757"/>
        <end position="847"/>
    </location>
</feature>
<dbReference type="Pfam" id="PF07727">
    <property type="entry name" value="RVT_2"/>
    <property type="match status" value="1"/>
</dbReference>
<reference evidence="3" key="1">
    <citation type="journal article" date="2019" name="Sci. Rep.">
        <title>Draft genome of Tanacetum cinerariifolium, the natural source of mosquito coil.</title>
        <authorList>
            <person name="Yamashiro T."/>
            <person name="Shiraishi A."/>
            <person name="Satake H."/>
            <person name="Nakayama K."/>
        </authorList>
    </citation>
    <scope>NUCLEOTIDE SEQUENCE</scope>
</reference>
<organism evidence="3">
    <name type="scientific">Tanacetum cinerariifolium</name>
    <name type="common">Dalmatian daisy</name>
    <name type="synonym">Chrysanthemum cinerariifolium</name>
    <dbReference type="NCBI Taxonomy" id="118510"/>
    <lineage>
        <taxon>Eukaryota</taxon>
        <taxon>Viridiplantae</taxon>
        <taxon>Streptophyta</taxon>
        <taxon>Embryophyta</taxon>
        <taxon>Tracheophyta</taxon>
        <taxon>Spermatophyta</taxon>
        <taxon>Magnoliopsida</taxon>
        <taxon>eudicotyledons</taxon>
        <taxon>Gunneridae</taxon>
        <taxon>Pentapetalae</taxon>
        <taxon>asterids</taxon>
        <taxon>campanulids</taxon>
        <taxon>Asterales</taxon>
        <taxon>Asteraceae</taxon>
        <taxon>Asteroideae</taxon>
        <taxon>Anthemideae</taxon>
        <taxon>Anthemidinae</taxon>
        <taxon>Tanacetum</taxon>
    </lineage>
</organism>
<dbReference type="InterPro" id="IPR013103">
    <property type="entry name" value="RVT_2"/>
</dbReference>